<comment type="caution">
    <text evidence="1">The sequence shown here is derived from an EMBL/GenBank/DDBJ whole genome shotgun (WGS) entry which is preliminary data.</text>
</comment>
<protein>
    <submittedName>
        <fullName evidence="1">Uncharacterized protein</fullName>
    </submittedName>
</protein>
<proteinExistence type="predicted"/>
<organism evidence="1 2">
    <name type="scientific">Parasaccharibacter apium</name>
    <dbReference type="NCBI Taxonomy" id="1510841"/>
    <lineage>
        <taxon>Bacteria</taxon>
        <taxon>Pseudomonadati</taxon>
        <taxon>Pseudomonadota</taxon>
        <taxon>Alphaproteobacteria</taxon>
        <taxon>Acetobacterales</taxon>
        <taxon>Acetobacteraceae</taxon>
        <taxon>Parasaccharibacter</taxon>
    </lineage>
</organism>
<reference evidence="1 2" key="2">
    <citation type="journal article" date="2014" name="PLoS ONE">
        <title>Evolution of mitochondria reconstructed from the energy metabolism of living bacteria.</title>
        <authorList>
            <person name="Degli Esposti M."/>
            <person name="Chouaia B."/>
            <person name="Comandatore F."/>
            <person name="Crotti E."/>
            <person name="Sassera D."/>
            <person name="Lievens P.M."/>
            <person name="Daffonchio D."/>
            <person name="Bandi C."/>
        </authorList>
    </citation>
    <scope>NUCLEOTIDE SEQUENCE [LARGE SCALE GENOMIC DNA]</scope>
    <source>
        <strain evidence="2">AM169</strain>
    </source>
</reference>
<evidence type="ECO:0000313" key="1">
    <source>
        <dbReference type="EMBL" id="CDG33447.1"/>
    </source>
</evidence>
<name>A0A7U7G5B9_9PROT</name>
<sequence>MSGALALPGAKGCPATFSPGRKTVMGGGCARQYCSEFSFYSA</sequence>
<gene>
    <name evidence="1" type="ORF">SACS_0709</name>
</gene>
<evidence type="ECO:0000313" key="2">
    <source>
        <dbReference type="Proteomes" id="UP000027590"/>
    </source>
</evidence>
<reference evidence="1 2" key="1">
    <citation type="journal article" date="2014" name="Genome Biol. Evol.">
        <title>Acetic acid bacteria genomes reveal functional traits for adaptation to life in insect guts.</title>
        <authorList>
            <person name="Chouaia B."/>
            <person name="Gaiarsa S."/>
            <person name="Crotti E."/>
            <person name="Comandatore F."/>
            <person name="Degli Esposti M."/>
            <person name="Ricci I."/>
            <person name="Alma A."/>
            <person name="Favia G."/>
            <person name="Bandi C."/>
            <person name="Daffonchio D."/>
        </authorList>
    </citation>
    <scope>NUCLEOTIDE SEQUENCE [LARGE SCALE GENOMIC DNA]</scope>
    <source>
        <strain evidence="2">AM169</strain>
    </source>
</reference>
<dbReference type="Proteomes" id="UP000027590">
    <property type="component" value="Unassembled WGS sequence"/>
</dbReference>
<accession>A0A7U7G5B9</accession>
<dbReference type="AlphaFoldDB" id="A0A7U7G5B9"/>
<dbReference type="EMBL" id="CBLY010000004">
    <property type="protein sequence ID" value="CDG33447.1"/>
    <property type="molecule type" value="Genomic_DNA"/>
</dbReference>